<comment type="caution">
    <text evidence="5">The sequence shown here is derived from an EMBL/GenBank/DDBJ whole genome shotgun (WGS) entry which is preliminary data.</text>
</comment>
<keyword evidence="6" id="KW-1185">Reference proteome</keyword>
<keyword evidence="2" id="KW-0560">Oxidoreductase</keyword>
<dbReference type="Gene3D" id="3.40.50.720">
    <property type="entry name" value="NAD(P)-binding Rossmann-like Domain"/>
    <property type="match status" value="1"/>
</dbReference>
<protein>
    <submittedName>
        <fullName evidence="5">Rdh14 protein</fullName>
    </submittedName>
</protein>
<keyword evidence="3" id="KW-0175">Coiled coil</keyword>
<comment type="similarity">
    <text evidence="1">Belongs to the short-chain dehydrogenases/reductases (SDR) family.</text>
</comment>
<feature type="transmembrane region" description="Helical" evidence="4">
    <location>
        <begin position="599"/>
        <end position="620"/>
    </location>
</feature>
<dbReference type="InterPro" id="IPR036291">
    <property type="entry name" value="NAD(P)-bd_dom_sf"/>
</dbReference>
<evidence type="ECO:0000256" key="2">
    <source>
        <dbReference type="ARBA" id="ARBA00023002"/>
    </source>
</evidence>
<keyword evidence="4" id="KW-0812">Transmembrane</keyword>
<evidence type="ECO:0000313" key="6">
    <source>
        <dbReference type="Proteomes" id="UP000604046"/>
    </source>
</evidence>
<feature type="transmembrane region" description="Helical" evidence="4">
    <location>
        <begin position="626"/>
        <end position="644"/>
    </location>
</feature>
<dbReference type="PANTHER" id="PTHR24320:SF148">
    <property type="entry name" value="NAD(P)-BINDING ROSSMANN-FOLD SUPERFAMILY PROTEIN"/>
    <property type="match status" value="1"/>
</dbReference>
<gene>
    <name evidence="5" type="primary">Rdh14</name>
    <name evidence="5" type="ORF">SNAT2548_LOCUS4249</name>
</gene>
<dbReference type="OrthoDB" id="191139at2759"/>
<evidence type="ECO:0000256" key="3">
    <source>
        <dbReference type="SAM" id="Coils"/>
    </source>
</evidence>
<feature type="coiled-coil region" evidence="3">
    <location>
        <begin position="921"/>
        <end position="948"/>
    </location>
</feature>
<accession>A0A812IFZ3</accession>
<feature type="transmembrane region" description="Helical" evidence="4">
    <location>
        <begin position="651"/>
        <end position="672"/>
    </location>
</feature>
<proteinExistence type="inferred from homology"/>
<evidence type="ECO:0000313" key="5">
    <source>
        <dbReference type="EMBL" id="CAE7035129.1"/>
    </source>
</evidence>
<organism evidence="5 6">
    <name type="scientific">Symbiodinium natans</name>
    <dbReference type="NCBI Taxonomy" id="878477"/>
    <lineage>
        <taxon>Eukaryota</taxon>
        <taxon>Sar</taxon>
        <taxon>Alveolata</taxon>
        <taxon>Dinophyceae</taxon>
        <taxon>Suessiales</taxon>
        <taxon>Symbiodiniaceae</taxon>
        <taxon>Symbiodinium</taxon>
    </lineage>
</organism>
<sequence length="1169" mass="128321">MASAKGRSWDAVGLATVGFLGVLGVRRRAELPPRSGHQELKLPSGPLCIVTGASSGMGAEVAWGLAEAWAPCSRGQPGVDGLPQLGALRAGTRRRGGTYGGTMARAVEMGLAEARARMFSRCVASLDSAGQQSSLTCEIVWINQSSHFDAQVRGPCLHVQCGGSDYDMASARVSATSLRAARLECKTLDLTSYQLLGELLSMFHAVECQDLTRSVSSVSCGLLVCMVCKLATVGPLVSGSFKVNSVSMFVRSIETFVKETASQSAQLVLVNNAGVMGDPDCDLEKHSGNEPVDAQMRTNHYGHFLLTTMLLPSMDPSSILVVVASRAHRQGSLTIQTRDPEVVLRSEEIQGSPPYAQLLHALGLGWYARYARSKLCNVLFAAELRRRYPHGPISVAVSPGLVNTGIFSSVPAPLGKALSWCAERLFQTPQEGAGHILQAIAAAHAAQEARAAVSAKGGEVNLELPLYWHCGQPQEPSQAAMNEDLAKALWHASEQEPRPPAAILQSVAEEIKQELKETEYQGVAALLAFCFGTVLVFNGDFSFKGIIACSVFVVVGITAMNEVNDWGHMARSVVGLEAGFVGAFAAYRGMDGMEITVGAFLGVLLALRLLHLLSALGLHFVTDHRWVTLSFYTLFVAAGVMLFFRKHHLRLLALLSAAIGGAFCTSALAFAVTDLARKGYLAFLMQALPGLKPRGGTWVEFFDMLWSPGAEELGLFAGSKYDPVVEGRVYSIDRMADLGLWFIFFVVGSVVQIRKLRPAAVEDVRARVGSIWRHGSRSSASCRDSVAERRRSNGSGHCRPGLFMLTSCNGRQMPGSLSAPMPAQRRSSFLRLLSFPGLHAGRGFQMKFRQRRNWLLSQEASRGRKTQRPQRPGLMQFPAFAARFAVVNAERLFPLFDSSRHSQKREENVEREEQFRYQELFFDAQHRAELAERQVLELEERLRQLAEQRPEPQAEGNPALPGRLVQSLLADGSCQLLRLVLCSWRSLGCRSPATRRSELVVARRAAATARMAFLAWFEFINWGATQASPWMHGTLTSLGRPGKEAALALRAFLGWASELWHLRRCRQAARAATDTGLRNASRNLAEVIEFAFHGWQSETFGRYSWLEMRRAHTSEEKWKRSATASLVMTAWHHRAQQCSRLRFTLSTKELAFQRLVLGAWRLALPDLQP</sequence>
<dbReference type="EMBL" id="CAJNDS010000260">
    <property type="protein sequence ID" value="CAE7035129.1"/>
    <property type="molecule type" value="Genomic_DNA"/>
</dbReference>
<feature type="non-terminal residue" evidence="5">
    <location>
        <position position="1"/>
    </location>
</feature>
<keyword evidence="4" id="KW-1133">Transmembrane helix</keyword>
<feature type="transmembrane region" description="Helical" evidence="4">
    <location>
        <begin position="569"/>
        <end position="587"/>
    </location>
</feature>
<dbReference type="Proteomes" id="UP000604046">
    <property type="component" value="Unassembled WGS sequence"/>
</dbReference>
<feature type="transmembrane region" description="Helical" evidence="4">
    <location>
        <begin position="520"/>
        <end position="538"/>
    </location>
</feature>
<evidence type="ECO:0000256" key="4">
    <source>
        <dbReference type="SAM" id="Phobius"/>
    </source>
</evidence>
<feature type="transmembrane region" description="Helical" evidence="4">
    <location>
        <begin position="545"/>
        <end position="563"/>
    </location>
</feature>
<reference evidence="5" key="1">
    <citation type="submission" date="2021-02" db="EMBL/GenBank/DDBJ databases">
        <authorList>
            <person name="Dougan E. K."/>
            <person name="Rhodes N."/>
            <person name="Thang M."/>
            <person name="Chan C."/>
        </authorList>
    </citation>
    <scope>NUCLEOTIDE SEQUENCE</scope>
</reference>
<keyword evidence="4" id="KW-0472">Membrane</keyword>
<dbReference type="GO" id="GO:0016491">
    <property type="term" value="F:oxidoreductase activity"/>
    <property type="evidence" value="ECO:0007669"/>
    <property type="project" value="UniProtKB-KW"/>
</dbReference>
<dbReference type="AlphaFoldDB" id="A0A812IFZ3"/>
<dbReference type="SUPFAM" id="SSF51735">
    <property type="entry name" value="NAD(P)-binding Rossmann-fold domains"/>
    <property type="match status" value="1"/>
</dbReference>
<dbReference type="PANTHER" id="PTHR24320">
    <property type="entry name" value="RETINOL DEHYDROGENASE"/>
    <property type="match status" value="1"/>
</dbReference>
<evidence type="ECO:0000256" key="1">
    <source>
        <dbReference type="ARBA" id="ARBA00006484"/>
    </source>
</evidence>
<name>A0A812IFZ3_9DINO</name>